<dbReference type="Proteomes" id="UP001165289">
    <property type="component" value="Unassembled WGS sequence"/>
</dbReference>
<keyword evidence="4" id="KW-0963">Cytoplasm</keyword>
<organism evidence="11 12">
    <name type="scientific">Oopsacas minuta</name>
    <dbReference type="NCBI Taxonomy" id="111878"/>
    <lineage>
        <taxon>Eukaryota</taxon>
        <taxon>Metazoa</taxon>
        <taxon>Porifera</taxon>
        <taxon>Hexactinellida</taxon>
        <taxon>Hexasterophora</taxon>
        <taxon>Lyssacinosida</taxon>
        <taxon>Leucopsacidae</taxon>
        <taxon>Oopsacas</taxon>
    </lineage>
</organism>
<dbReference type="PANTHER" id="PTHR23354">
    <property type="entry name" value="NUCLEOLAR PROTEIN 7/ESTROGEN RECEPTOR COACTIVATOR-RELATED"/>
    <property type="match status" value="1"/>
</dbReference>
<evidence type="ECO:0000256" key="4">
    <source>
        <dbReference type="ARBA" id="ARBA00022490"/>
    </source>
</evidence>
<dbReference type="PANTHER" id="PTHR23354:SF131">
    <property type="entry name" value="MTOR-ASSOCIATED PROTEIN MEAK7"/>
    <property type="match status" value="1"/>
</dbReference>
<dbReference type="SMART" id="SM00584">
    <property type="entry name" value="TLDc"/>
    <property type="match status" value="1"/>
</dbReference>
<dbReference type="Pfam" id="PF07534">
    <property type="entry name" value="TLD"/>
    <property type="match status" value="1"/>
</dbReference>
<keyword evidence="6" id="KW-0458">Lysosome</keyword>
<evidence type="ECO:0000313" key="11">
    <source>
        <dbReference type="EMBL" id="KAI6654517.1"/>
    </source>
</evidence>
<dbReference type="EMBL" id="JAKMXF010000222">
    <property type="protein sequence ID" value="KAI6654517.1"/>
    <property type="molecule type" value="Genomic_DNA"/>
</dbReference>
<sequence>MGNSSRVPKKLDGRDLLANERDIITDSFESEQISKFFAERGESQEGNDNFQKLTKLLVSPIGSSLRSLLFPPTRSNLSRVLNIAGTLIRGSAVDRSSLLSEWIFLYSQYKHDVENILHCFVSDFIHTLFTWSRSAEHLLHIITPLGETADSYSLIRVWLFTREDGQSVTNYFLETAGIIDNMTPVSKDTYTEIMKTILESNPVFDRMLSIFSILFFLSSLPSSELLQILGQTQEHSHPLYDVTTPLLPSVMPKQTPFQSMIGPACMSVLTQYVPSLLRGPARQLFCSRRDGESFAKLTECVLKKGPTMLIVRDTDGFLFGGFASQSWELNPNFRGDGECFLFTVLPKLEIFNKPTFYNNHFMYYQVHAETLPNGLGMGGQLDYFGLWLSADFGKGHSRAKPKCTTYASKQLSKNEDFTVHSLEVWGFGQGMGVKNIHMKSALDKDPEAMALLELAGKTMHSEGIREPESDEEK</sequence>
<gene>
    <name evidence="11" type="ORF">LOD99_913</name>
</gene>
<evidence type="ECO:0000256" key="3">
    <source>
        <dbReference type="ARBA" id="ARBA00004496"/>
    </source>
</evidence>
<evidence type="ECO:0000256" key="7">
    <source>
        <dbReference type="ARBA" id="ARBA00039594"/>
    </source>
</evidence>
<keyword evidence="12" id="KW-1185">Reference proteome</keyword>
<dbReference type="InterPro" id="IPR006571">
    <property type="entry name" value="TLDc_dom"/>
</dbReference>
<evidence type="ECO:0000256" key="1">
    <source>
        <dbReference type="ARBA" id="ARBA00004370"/>
    </source>
</evidence>
<evidence type="ECO:0000259" key="10">
    <source>
        <dbReference type="PROSITE" id="PS51886"/>
    </source>
</evidence>
<dbReference type="PROSITE" id="PS51886">
    <property type="entry name" value="TLDC"/>
    <property type="match status" value="1"/>
</dbReference>
<evidence type="ECO:0000313" key="12">
    <source>
        <dbReference type="Proteomes" id="UP001165289"/>
    </source>
</evidence>
<comment type="subcellular location">
    <subcellularLocation>
        <location evidence="3">Cytoplasm</location>
    </subcellularLocation>
    <subcellularLocation>
        <location evidence="2">Lysosome</location>
    </subcellularLocation>
    <subcellularLocation>
        <location evidence="1">Membrane</location>
    </subcellularLocation>
</comment>
<proteinExistence type="predicted"/>
<comment type="caution">
    <text evidence="11">The sequence shown here is derived from an EMBL/GenBank/DDBJ whole genome shotgun (WGS) entry which is preliminary data.</text>
</comment>
<name>A0AAV7K018_9METZ</name>
<reference evidence="11 12" key="1">
    <citation type="journal article" date="2023" name="BMC Biol.">
        <title>The compact genome of the sponge Oopsacas minuta (Hexactinellida) is lacking key metazoan core genes.</title>
        <authorList>
            <person name="Santini S."/>
            <person name="Schenkelaars Q."/>
            <person name="Jourda C."/>
            <person name="Duchesne M."/>
            <person name="Belahbib H."/>
            <person name="Rocher C."/>
            <person name="Selva M."/>
            <person name="Riesgo A."/>
            <person name="Vervoort M."/>
            <person name="Leys S.P."/>
            <person name="Kodjabachian L."/>
            <person name="Le Bivic A."/>
            <person name="Borchiellini C."/>
            <person name="Claverie J.M."/>
            <person name="Renard E."/>
        </authorList>
    </citation>
    <scope>NUCLEOTIDE SEQUENCE [LARGE SCALE GENOMIC DNA]</scope>
    <source>
        <strain evidence="11">SPO-2</strain>
    </source>
</reference>
<dbReference type="GO" id="GO:0006979">
    <property type="term" value="P:response to oxidative stress"/>
    <property type="evidence" value="ECO:0007669"/>
    <property type="project" value="TreeGrafter"/>
</dbReference>
<evidence type="ECO:0000256" key="6">
    <source>
        <dbReference type="ARBA" id="ARBA00023228"/>
    </source>
</evidence>
<protein>
    <recommendedName>
        <fullName evidence="7">MTOR-associated protein MEAK7</fullName>
    </recommendedName>
    <alternativeName>
        <fullName evidence="9">TBC/LysM-associated domain-containing protein 1</fullName>
    </alternativeName>
    <alternativeName>
        <fullName evidence="8">TLD domain-containing protein 1</fullName>
    </alternativeName>
</protein>
<dbReference type="GO" id="GO:0005764">
    <property type="term" value="C:lysosome"/>
    <property type="evidence" value="ECO:0007669"/>
    <property type="project" value="UniProtKB-SubCell"/>
</dbReference>
<keyword evidence="5" id="KW-0472">Membrane</keyword>
<evidence type="ECO:0000256" key="9">
    <source>
        <dbReference type="ARBA" id="ARBA00042134"/>
    </source>
</evidence>
<accession>A0AAV7K018</accession>
<dbReference type="GO" id="GO:0005634">
    <property type="term" value="C:nucleus"/>
    <property type="evidence" value="ECO:0007669"/>
    <property type="project" value="TreeGrafter"/>
</dbReference>
<dbReference type="AlphaFoldDB" id="A0AAV7K018"/>
<evidence type="ECO:0000256" key="5">
    <source>
        <dbReference type="ARBA" id="ARBA00023136"/>
    </source>
</evidence>
<dbReference type="GO" id="GO:0016020">
    <property type="term" value="C:membrane"/>
    <property type="evidence" value="ECO:0007669"/>
    <property type="project" value="UniProtKB-SubCell"/>
</dbReference>
<evidence type="ECO:0000256" key="2">
    <source>
        <dbReference type="ARBA" id="ARBA00004371"/>
    </source>
</evidence>
<evidence type="ECO:0000256" key="8">
    <source>
        <dbReference type="ARBA" id="ARBA00041780"/>
    </source>
</evidence>
<feature type="domain" description="TLDc" evidence="10">
    <location>
        <begin position="259"/>
        <end position="428"/>
    </location>
</feature>